<dbReference type="AlphaFoldDB" id="A0A8B8ITW7"/>
<proteinExistence type="predicted"/>
<keyword evidence="2" id="KW-1185">Reference proteome</keyword>
<name>A0A8B8ITW7_VANTA</name>
<dbReference type="Proteomes" id="UP001652626">
    <property type="component" value="Chromosome Z"/>
</dbReference>
<organism evidence="2 3">
    <name type="scientific">Vanessa tameamea</name>
    <name type="common">Kamehameha butterfly</name>
    <dbReference type="NCBI Taxonomy" id="334116"/>
    <lineage>
        <taxon>Eukaryota</taxon>
        <taxon>Metazoa</taxon>
        <taxon>Ecdysozoa</taxon>
        <taxon>Arthropoda</taxon>
        <taxon>Hexapoda</taxon>
        <taxon>Insecta</taxon>
        <taxon>Pterygota</taxon>
        <taxon>Neoptera</taxon>
        <taxon>Endopterygota</taxon>
        <taxon>Lepidoptera</taxon>
        <taxon>Glossata</taxon>
        <taxon>Ditrysia</taxon>
        <taxon>Papilionoidea</taxon>
        <taxon>Nymphalidae</taxon>
        <taxon>Nymphalinae</taxon>
        <taxon>Vanessa</taxon>
    </lineage>
</organism>
<evidence type="ECO:0000313" key="2">
    <source>
        <dbReference type="Proteomes" id="UP001652626"/>
    </source>
</evidence>
<sequence length="235" mass="26600">MDQPSGSNASFAAEAMDTDVPKKSNLVRRASSLDRAGRARRSKVDASKDHCFAKNIQSLIVECEMRIRGYLKLQRLATAAQDYNIFDVDDDSSNSSNISLNSSAENIFADTIAPRPRFQRKEKSTIGSWLFLSSVEGGWSYENTKSFLLKVYGVKCLRSRTLSDRLAMEGDFKAIVKFRTSEELNRIVMSLKHRKITDKFIFLSFDKMPIPYDESDSESEEETRLNPLSMIPKGI</sequence>
<dbReference type="OrthoDB" id="6914278at2759"/>
<evidence type="ECO:0000313" key="3">
    <source>
        <dbReference type="RefSeq" id="XP_026500589.1"/>
    </source>
</evidence>
<evidence type="ECO:0000256" key="1">
    <source>
        <dbReference type="SAM" id="MobiDB-lite"/>
    </source>
</evidence>
<protein>
    <submittedName>
        <fullName evidence="3">Uncharacterized protein LOC113404061</fullName>
    </submittedName>
</protein>
<dbReference type="RefSeq" id="XP_026500589.1">
    <property type="nucleotide sequence ID" value="XM_026644804.2"/>
</dbReference>
<gene>
    <name evidence="3" type="primary">LOC113404061</name>
</gene>
<feature type="compositionally biased region" description="Polar residues" evidence="1">
    <location>
        <begin position="1"/>
        <end position="10"/>
    </location>
</feature>
<reference evidence="3" key="1">
    <citation type="submission" date="2025-08" db="UniProtKB">
        <authorList>
            <consortium name="RefSeq"/>
        </authorList>
    </citation>
    <scope>IDENTIFICATION</scope>
    <source>
        <tissue evidence="3">Whole body</tissue>
    </source>
</reference>
<accession>A0A8B8ITW7</accession>
<dbReference type="OMA" id="SECETRI"/>
<feature type="region of interest" description="Disordered" evidence="1">
    <location>
        <begin position="1"/>
        <end position="26"/>
    </location>
</feature>
<dbReference type="GeneID" id="113404061"/>
<feature type="region of interest" description="Disordered" evidence="1">
    <location>
        <begin position="213"/>
        <end position="235"/>
    </location>
</feature>